<evidence type="ECO:0000313" key="8">
    <source>
        <dbReference type="EMBL" id="RAK26799.1"/>
    </source>
</evidence>
<feature type="domain" description="Tyr recombinase" evidence="6">
    <location>
        <begin position="87"/>
        <end position="274"/>
    </location>
</feature>
<dbReference type="Gene3D" id="1.10.443.10">
    <property type="entry name" value="Intergrase catalytic core"/>
    <property type="match status" value="1"/>
</dbReference>
<dbReference type="InterPro" id="IPR011010">
    <property type="entry name" value="DNA_brk_join_enz"/>
</dbReference>
<dbReference type="SUPFAM" id="SSF56349">
    <property type="entry name" value="DNA breaking-rejoining enzymes"/>
    <property type="match status" value="1"/>
</dbReference>
<name>A0A364JTA7_9HYPH</name>
<evidence type="ECO:0000256" key="1">
    <source>
        <dbReference type="ARBA" id="ARBA00008857"/>
    </source>
</evidence>
<dbReference type="Proteomes" id="UP000249453">
    <property type="component" value="Unassembled WGS sequence"/>
</dbReference>
<feature type="domain" description="Core-binding (CB)" evidence="7">
    <location>
        <begin position="1"/>
        <end position="62"/>
    </location>
</feature>
<evidence type="ECO:0000313" key="9">
    <source>
        <dbReference type="Proteomes" id="UP000249453"/>
    </source>
</evidence>
<comment type="caution">
    <text evidence="8">The sequence shown here is derived from an EMBL/GenBank/DDBJ whole genome shotgun (WGS) entry which is preliminary data.</text>
</comment>
<keyword evidence="2" id="KW-0229">DNA integration</keyword>
<protein>
    <submittedName>
        <fullName evidence="8">Integrase</fullName>
    </submittedName>
</protein>
<dbReference type="Pfam" id="PF22022">
    <property type="entry name" value="Phage_int_M"/>
    <property type="match status" value="1"/>
</dbReference>
<dbReference type="OrthoDB" id="9795573at2"/>
<evidence type="ECO:0000259" key="6">
    <source>
        <dbReference type="PROSITE" id="PS51898"/>
    </source>
</evidence>
<dbReference type="EMBL" id="QLMK01000012">
    <property type="protein sequence ID" value="RAK26799.1"/>
    <property type="molecule type" value="Genomic_DNA"/>
</dbReference>
<dbReference type="PROSITE" id="PS51900">
    <property type="entry name" value="CB"/>
    <property type="match status" value="1"/>
</dbReference>
<keyword evidence="3 5" id="KW-0238">DNA-binding</keyword>
<sequence length="284" mass="31971">MEKPGHFSAAINTYAFPHIGKIKIGDINTSDILRVLTPIWNDKHETARRVRQRISTVMKWAIGKGWRQDDPAQSITSALPKSNKAPVNRKALHYRDVSKCIKAVQSSGAGQTTKLAMEFLILTATRSGEVRGATWEEFQIPKPDDANRANCANPPMWIIPASRMKAKQEHRIPLSERATEIINEAKLLSDGSKYVFYGTKHDRPLSDMTLSKLIKELGFDADVHGFRTSFRTWAQEQTDFAGEIAEAALAHKVSDKVVAAYARSDYLDKRTQLMKDWAEYLVDS</sequence>
<dbReference type="RefSeq" id="WP_111575944.1">
    <property type="nucleotide sequence ID" value="NZ_JBHEEY010000013.1"/>
</dbReference>
<evidence type="ECO:0000256" key="3">
    <source>
        <dbReference type="ARBA" id="ARBA00023125"/>
    </source>
</evidence>
<dbReference type="InterPro" id="IPR010998">
    <property type="entry name" value="Integrase_recombinase_N"/>
</dbReference>
<evidence type="ECO:0000256" key="2">
    <source>
        <dbReference type="ARBA" id="ARBA00022908"/>
    </source>
</evidence>
<dbReference type="Pfam" id="PF00589">
    <property type="entry name" value="Phage_integrase"/>
    <property type="match status" value="1"/>
</dbReference>
<dbReference type="CDD" id="cd00801">
    <property type="entry name" value="INT_P4_C"/>
    <property type="match status" value="1"/>
</dbReference>
<keyword evidence="4" id="KW-0233">DNA recombination</keyword>
<dbReference type="Gene3D" id="1.10.150.130">
    <property type="match status" value="1"/>
</dbReference>
<evidence type="ECO:0000256" key="5">
    <source>
        <dbReference type="PROSITE-ProRule" id="PRU01248"/>
    </source>
</evidence>
<dbReference type="InterPro" id="IPR002104">
    <property type="entry name" value="Integrase_catalytic"/>
</dbReference>
<evidence type="ECO:0000259" key="7">
    <source>
        <dbReference type="PROSITE" id="PS51900"/>
    </source>
</evidence>
<dbReference type="GO" id="GO:0003677">
    <property type="term" value="F:DNA binding"/>
    <property type="evidence" value="ECO:0007669"/>
    <property type="project" value="UniProtKB-UniRule"/>
</dbReference>
<dbReference type="InterPro" id="IPR044068">
    <property type="entry name" value="CB"/>
</dbReference>
<proteinExistence type="inferred from homology"/>
<dbReference type="PANTHER" id="PTHR30629">
    <property type="entry name" value="PROPHAGE INTEGRASE"/>
    <property type="match status" value="1"/>
</dbReference>
<dbReference type="InterPro" id="IPR050808">
    <property type="entry name" value="Phage_Integrase"/>
</dbReference>
<comment type="similarity">
    <text evidence="1">Belongs to the 'phage' integrase family.</text>
</comment>
<dbReference type="GO" id="GO:0015074">
    <property type="term" value="P:DNA integration"/>
    <property type="evidence" value="ECO:0007669"/>
    <property type="project" value="UniProtKB-KW"/>
</dbReference>
<dbReference type="PANTHER" id="PTHR30629:SF2">
    <property type="entry name" value="PROPHAGE INTEGRASE INTS-RELATED"/>
    <property type="match status" value="1"/>
</dbReference>
<dbReference type="InterPro" id="IPR053876">
    <property type="entry name" value="Phage_int_M"/>
</dbReference>
<dbReference type="GO" id="GO:0006310">
    <property type="term" value="P:DNA recombination"/>
    <property type="evidence" value="ECO:0007669"/>
    <property type="project" value="UniProtKB-KW"/>
</dbReference>
<accession>A0A364JTA7</accession>
<organism evidence="8 9">
    <name type="scientific">Falsochrobactrum ovis</name>
    <dbReference type="NCBI Taxonomy" id="1293442"/>
    <lineage>
        <taxon>Bacteria</taxon>
        <taxon>Pseudomonadati</taxon>
        <taxon>Pseudomonadota</taxon>
        <taxon>Alphaproteobacteria</taxon>
        <taxon>Hyphomicrobiales</taxon>
        <taxon>Brucellaceae</taxon>
        <taxon>Falsochrobactrum</taxon>
    </lineage>
</organism>
<keyword evidence="9" id="KW-1185">Reference proteome</keyword>
<gene>
    <name evidence="8" type="ORF">C7374_11220</name>
</gene>
<dbReference type="PROSITE" id="PS51898">
    <property type="entry name" value="TYR_RECOMBINASE"/>
    <property type="match status" value="1"/>
</dbReference>
<dbReference type="AlphaFoldDB" id="A0A364JTA7"/>
<evidence type="ECO:0000256" key="4">
    <source>
        <dbReference type="ARBA" id="ARBA00023172"/>
    </source>
</evidence>
<dbReference type="InterPro" id="IPR013762">
    <property type="entry name" value="Integrase-like_cat_sf"/>
</dbReference>
<reference evidence="8 9" key="1">
    <citation type="submission" date="2018-06" db="EMBL/GenBank/DDBJ databases">
        <title>Genomic Encyclopedia of Type Strains, Phase IV (KMG-IV): sequencing the most valuable type-strain genomes for metagenomic binning, comparative biology and taxonomic classification.</title>
        <authorList>
            <person name="Goeker M."/>
        </authorList>
    </citation>
    <scope>NUCLEOTIDE SEQUENCE [LARGE SCALE GENOMIC DNA]</scope>
    <source>
        <strain evidence="8 9">DSM 26720</strain>
    </source>
</reference>